<gene>
    <name evidence="1" type="ORF">DIT68_04085</name>
</gene>
<sequence>MENWFRGGDAKLRGGAEIRKVLEGDGEFLKVTQSCAEGQRFAKFLKVTESAALSLPNVLCGGAEIRKVF</sequence>
<name>A0A2U2XF47_9FLAO</name>
<dbReference type="Proteomes" id="UP000245370">
    <property type="component" value="Unassembled WGS sequence"/>
</dbReference>
<organism evidence="1 2">
    <name type="scientific">Brumimicrobium oceani</name>
    <dbReference type="NCBI Taxonomy" id="2100725"/>
    <lineage>
        <taxon>Bacteria</taxon>
        <taxon>Pseudomonadati</taxon>
        <taxon>Bacteroidota</taxon>
        <taxon>Flavobacteriia</taxon>
        <taxon>Flavobacteriales</taxon>
        <taxon>Crocinitomicaceae</taxon>
        <taxon>Brumimicrobium</taxon>
    </lineage>
</organism>
<protein>
    <submittedName>
        <fullName evidence="1">Uncharacterized protein</fullName>
    </submittedName>
</protein>
<reference evidence="1 2" key="2">
    <citation type="submission" date="2018-05" db="EMBL/GenBank/DDBJ databases">
        <authorList>
            <person name="Lanie J.A."/>
            <person name="Ng W.-L."/>
            <person name="Kazmierczak K.M."/>
            <person name="Andrzejewski T.M."/>
            <person name="Davidsen T.M."/>
            <person name="Wayne K.J."/>
            <person name="Tettelin H."/>
            <person name="Glass J.I."/>
            <person name="Rusch D."/>
            <person name="Podicherti R."/>
            <person name="Tsui H.-C.T."/>
            <person name="Winkler M.E."/>
        </authorList>
    </citation>
    <scope>NUCLEOTIDE SEQUENCE [LARGE SCALE GENOMIC DNA]</scope>
    <source>
        <strain evidence="1 2">C305</strain>
    </source>
</reference>
<keyword evidence="2" id="KW-1185">Reference proteome</keyword>
<dbReference type="AlphaFoldDB" id="A0A2U2XF47"/>
<proteinExistence type="predicted"/>
<accession>A0A2U2XF47</accession>
<evidence type="ECO:0000313" key="2">
    <source>
        <dbReference type="Proteomes" id="UP000245370"/>
    </source>
</evidence>
<reference evidence="1 2" key="1">
    <citation type="submission" date="2018-05" db="EMBL/GenBank/DDBJ databases">
        <title>Brumimicrobium oceani sp. nov., isolated from coastal sediment.</title>
        <authorList>
            <person name="Kou Y."/>
        </authorList>
    </citation>
    <scope>NUCLEOTIDE SEQUENCE [LARGE SCALE GENOMIC DNA]</scope>
    <source>
        <strain evidence="1 2">C305</strain>
    </source>
</reference>
<comment type="caution">
    <text evidence="1">The sequence shown here is derived from an EMBL/GenBank/DDBJ whole genome shotgun (WGS) entry which is preliminary data.</text>
</comment>
<dbReference type="EMBL" id="QFRJ01000002">
    <property type="protein sequence ID" value="PWH86426.1"/>
    <property type="molecule type" value="Genomic_DNA"/>
</dbReference>
<evidence type="ECO:0000313" key="1">
    <source>
        <dbReference type="EMBL" id="PWH86426.1"/>
    </source>
</evidence>